<accession>A0A8H7CFS4</accession>
<feature type="compositionally biased region" description="Low complexity" evidence="1">
    <location>
        <begin position="410"/>
        <end position="422"/>
    </location>
</feature>
<sequence>MSPERLPSYAEPLGSFSRTPSYSAEPGLYEQRLALNARLLPQPTGHFLKASKHGDVKLRLSAQDDEVDLPVYGSGAIIEGTVELSKVDSVSSVEIKVEGHLELKEKGEGGHTHHTLCLDTVLLWTKDANNTVCPSSLRFSMTLPTEFQYEGRSFPLPPSHQTKLDGLPGFSAIVDYSISAIINKPHSINSKKLGIHIGNTIVSTPFIYYPRTRPILPIPSPLRSEAGRFIERPEWKLYESVVKVNATTGVQDIGVKFYLPVSRIFCASQGIPFHVTFESDAHSLAVFLPYGPTGTSGKLPATRVQVMRQSLVDVKHATIYSERANTAIWRVDYIGDAVFRHAGDGATHTSFSGEVKIDPIKVMGFHVPGLSIQDCILLTVEPPEGTNAPFVGIREVIPIRLTTDGWSEDGSGIAAARRSSGSSHRKEVPK</sequence>
<protein>
    <submittedName>
        <fullName evidence="2">Uncharacterized protein</fullName>
    </submittedName>
</protein>
<keyword evidence="3" id="KW-1185">Reference proteome</keyword>
<feature type="region of interest" description="Disordered" evidence="1">
    <location>
        <begin position="1"/>
        <end position="21"/>
    </location>
</feature>
<name>A0A8H7CFS4_9AGAR</name>
<proteinExistence type="predicted"/>
<dbReference type="AlphaFoldDB" id="A0A8H7CFS4"/>
<evidence type="ECO:0000313" key="3">
    <source>
        <dbReference type="Proteomes" id="UP000620124"/>
    </source>
</evidence>
<dbReference type="OrthoDB" id="3242181at2759"/>
<dbReference type="EMBL" id="JACAZI010000024">
    <property type="protein sequence ID" value="KAF7335710.1"/>
    <property type="molecule type" value="Genomic_DNA"/>
</dbReference>
<gene>
    <name evidence="2" type="ORF">MVEN_02226500</name>
</gene>
<feature type="region of interest" description="Disordered" evidence="1">
    <location>
        <begin position="410"/>
        <end position="430"/>
    </location>
</feature>
<dbReference type="InterPro" id="IPR014752">
    <property type="entry name" value="Arrestin-like_C"/>
</dbReference>
<dbReference type="Proteomes" id="UP000620124">
    <property type="component" value="Unassembled WGS sequence"/>
</dbReference>
<dbReference type="Gene3D" id="2.60.40.640">
    <property type="match status" value="1"/>
</dbReference>
<evidence type="ECO:0000256" key="1">
    <source>
        <dbReference type="SAM" id="MobiDB-lite"/>
    </source>
</evidence>
<organism evidence="2 3">
    <name type="scientific">Mycena venus</name>
    <dbReference type="NCBI Taxonomy" id="2733690"/>
    <lineage>
        <taxon>Eukaryota</taxon>
        <taxon>Fungi</taxon>
        <taxon>Dikarya</taxon>
        <taxon>Basidiomycota</taxon>
        <taxon>Agaricomycotina</taxon>
        <taxon>Agaricomycetes</taxon>
        <taxon>Agaricomycetidae</taxon>
        <taxon>Agaricales</taxon>
        <taxon>Marasmiineae</taxon>
        <taxon>Mycenaceae</taxon>
        <taxon>Mycena</taxon>
    </lineage>
</organism>
<evidence type="ECO:0000313" key="2">
    <source>
        <dbReference type="EMBL" id="KAF7335710.1"/>
    </source>
</evidence>
<comment type="caution">
    <text evidence="2">The sequence shown here is derived from an EMBL/GenBank/DDBJ whole genome shotgun (WGS) entry which is preliminary data.</text>
</comment>
<reference evidence="2" key="1">
    <citation type="submission" date="2020-05" db="EMBL/GenBank/DDBJ databases">
        <title>Mycena genomes resolve the evolution of fungal bioluminescence.</title>
        <authorList>
            <person name="Tsai I.J."/>
        </authorList>
    </citation>
    <scope>NUCLEOTIDE SEQUENCE</scope>
    <source>
        <strain evidence="2">CCC161011</strain>
    </source>
</reference>